<evidence type="ECO:0000256" key="12">
    <source>
        <dbReference type="ARBA" id="ARBA00023326"/>
    </source>
</evidence>
<evidence type="ECO:0000313" key="20">
    <source>
        <dbReference type="Proteomes" id="UP001146120"/>
    </source>
</evidence>
<gene>
    <name evidence="19" type="ORF">N0F65_012404</name>
</gene>
<keyword evidence="12" id="KW-0624">Polysaccharide degradation</keyword>
<dbReference type="GO" id="GO:0000272">
    <property type="term" value="P:polysaccharide catabolic process"/>
    <property type="evidence" value="ECO:0007669"/>
    <property type="project" value="UniProtKB-KW"/>
</dbReference>
<organism evidence="19 20">
    <name type="scientific">Lagenidium giganteum</name>
    <dbReference type="NCBI Taxonomy" id="4803"/>
    <lineage>
        <taxon>Eukaryota</taxon>
        <taxon>Sar</taxon>
        <taxon>Stramenopiles</taxon>
        <taxon>Oomycota</taxon>
        <taxon>Peronosporomycetes</taxon>
        <taxon>Pythiales</taxon>
        <taxon>Pythiaceae</taxon>
    </lineage>
</organism>
<feature type="chain" id="PRO_5043898408" description="glucan endo-1,3-beta-D-glucosidase" evidence="17">
    <location>
        <begin position="22"/>
        <end position="456"/>
    </location>
</feature>
<feature type="region of interest" description="Disordered" evidence="16">
    <location>
        <begin position="342"/>
        <end position="382"/>
    </location>
</feature>
<dbReference type="PANTHER" id="PTHR16631">
    <property type="entry name" value="GLUCAN 1,3-BETA-GLUCOSIDASE"/>
    <property type="match status" value="1"/>
</dbReference>
<evidence type="ECO:0000256" key="3">
    <source>
        <dbReference type="ARBA" id="ARBA00012780"/>
    </source>
</evidence>
<keyword evidence="4" id="KW-1003">Cell membrane</keyword>
<evidence type="ECO:0000256" key="8">
    <source>
        <dbReference type="ARBA" id="ARBA00023157"/>
    </source>
</evidence>
<keyword evidence="9" id="KW-0325">Glycoprotein</keyword>
<dbReference type="InterPro" id="IPR017853">
    <property type="entry name" value="GH"/>
</dbReference>
<name>A0AAV2YMS2_9STRA</name>
<dbReference type="AlphaFoldDB" id="A0AAV2YMS2"/>
<feature type="domain" description="Apple" evidence="18">
    <location>
        <begin position="388"/>
        <end position="456"/>
    </location>
</feature>
<feature type="compositionally biased region" description="Low complexity" evidence="16">
    <location>
        <begin position="357"/>
        <end position="382"/>
    </location>
</feature>
<evidence type="ECO:0000256" key="16">
    <source>
        <dbReference type="SAM" id="MobiDB-lite"/>
    </source>
</evidence>
<evidence type="ECO:0000256" key="6">
    <source>
        <dbReference type="ARBA" id="ARBA00022801"/>
    </source>
</evidence>
<comment type="function">
    <text evidence="13">Glucanases play a role in cell expansion during growth, in cell-cell fusion during mating, and in spore release during sporulation. This enzyme may be involved in beta-glucan degradation. Active on laminarin and lichenan.</text>
</comment>
<evidence type="ECO:0000256" key="1">
    <source>
        <dbReference type="ARBA" id="ARBA00000382"/>
    </source>
</evidence>
<dbReference type="GO" id="GO:0042973">
    <property type="term" value="F:glucan endo-1,3-beta-D-glucosidase activity"/>
    <property type="evidence" value="ECO:0007669"/>
    <property type="project" value="UniProtKB-EC"/>
</dbReference>
<proteinExistence type="predicted"/>
<comment type="subcellular location">
    <subcellularLocation>
        <location evidence="2">Cell membrane</location>
    </subcellularLocation>
</comment>
<dbReference type="Gene3D" id="3.20.20.80">
    <property type="entry name" value="Glycosidases"/>
    <property type="match status" value="1"/>
</dbReference>
<comment type="catalytic activity">
    <reaction evidence="1">
        <text>Hydrolysis of (1-&gt;3)-beta-D-glucosidic linkages in (1-&gt;3)-beta-D-glucans.</text>
        <dbReference type="EC" id="3.2.1.39"/>
    </reaction>
</comment>
<dbReference type="EMBL" id="DAKRPA010000184">
    <property type="protein sequence ID" value="DAZ95927.1"/>
    <property type="molecule type" value="Genomic_DNA"/>
</dbReference>
<keyword evidence="17" id="KW-0732">Signal</keyword>
<keyword evidence="6" id="KW-0378">Hydrolase</keyword>
<evidence type="ECO:0000256" key="2">
    <source>
        <dbReference type="ARBA" id="ARBA00004236"/>
    </source>
</evidence>
<reference evidence="19" key="1">
    <citation type="submission" date="2022-11" db="EMBL/GenBank/DDBJ databases">
        <authorList>
            <person name="Morgan W.R."/>
            <person name="Tartar A."/>
        </authorList>
    </citation>
    <scope>NUCLEOTIDE SEQUENCE</scope>
    <source>
        <strain evidence="19">ARSEF 373</strain>
    </source>
</reference>
<reference evidence="19" key="2">
    <citation type="journal article" date="2023" name="Microbiol Resour">
        <title>Decontamination and Annotation of the Draft Genome Sequence of the Oomycete Lagenidium giganteum ARSEF 373.</title>
        <authorList>
            <person name="Morgan W.R."/>
            <person name="Tartar A."/>
        </authorList>
    </citation>
    <scope>NUCLEOTIDE SEQUENCE</scope>
    <source>
        <strain evidence="19">ARSEF 373</strain>
    </source>
</reference>
<keyword evidence="11" id="KW-0961">Cell wall biogenesis/degradation</keyword>
<dbReference type="PANTHER" id="PTHR16631:SF17">
    <property type="entry name" value="GLUCAN ENDO-1,3-BETA-GLUCOSIDASE BTGC"/>
    <property type="match status" value="1"/>
</dbReference>
<dbReference type="Pfam" id="PF14295">
    <property type="entry name" value="PAN_4"/>
    <property type="match status" value="1"/>
</dbReference>
<evidence type="ECO:0000256" key="17">
    <source>
        <dbReference type="SAM" id="SignalP"/>
    </source>
</evidence>
<dbReference type="GO" id="GO:0005886">
    <property type="term" value="C:plasma membrane"/>
    <property type="evidence" value="ECO:0007669"/>
    <property type="project" value="UniProtKB-SubCell"/>
</dbReference>
<dbReference type="InterPro" id="IPR000177">
    <property type="entry name" value="Apple"/>
</dbReference>
<dbReference type="Proteomes" id="UP001146120">
    <property type="component" value="Unassembled WGS sequence"/>
</dbReference>
<evidence type="ECO:0000256" key="7">
    <source>
        <dbReference type="ARBA" id="ARBA00023136"/>
    </source>
</evidence>
<comment type="caution">
    <text evidence="19">The sequence shown here is derived from an EMBL/GenBank/DDBJ whole genome shotgun (WGS) entry which is preliminary data.</text>
</comment>
<accession>A0AAV2YMS2</accession>
<evidence type="ECO:0000256" key="5">
    <source>
        <dbReference type="ARBA" id="ARBA00022737"/>
    </source>
</evidence>
<dbReference type="InterPro" id="IPR003609">
    <property type="entry name" value="Pan_app"/>
</dbReference>
<protein>
    <recommendedName>
        <fullName evidence="3">glucan endo-1,3-beta-D-glucosidase</fullName>
        <ecNumber evidence="3">3.2.1.39</ecNumber>
    </recommendedName>
    <alternativeName>
        <fullName evidence="15">Endo-1,3-beta-glucanase btgC</fullName>
    </alternativeName>
    <alternativeName>
        <fullName evidence="14">Laminarinase btgC</fullName>
    </alternativeName>
</protein>
<evidence type="ECO:0000256" key="14">
    <source>
        <dbReference type="ARBA" id="ARBA00042373"/>
    </source>
</evidence>
<dbReference type="GO" id="GO:0006508">
    <property type="term" value="P:proteolysis"/>
    <property type="evidence" value="ECO:0007669"/>
    <property type="project" value="InterPro"/>
</dbReference>
<evidence type="ECO:0000256" key="15">
    <source>
        <dbReference type="ARBA" id="ARBA00043078"/>
    </source>
</evidence>
<evidence type="ECO:0000256" key="13">
    <source>
        <dbReference type="ARBA" id="ARBA00037649"/>
    </source>
</evidence>
<evidence type="ECO:0000256" key="4">
    <source>
        <dbReference type="ARBA" id="ARBA00022475"/>
    </source>
</evidence>
<evidence type="ECO:0000256" key="11">
    <source>
        <dbReference type="ARBA" id="ARBA00023316"/>
    </source>
</evidence>
<dbReference type="SMART" id="SM00223">
    <property type="entry name" value="APPLE"/>
    <property type="match status" value="1"/>
</dbReference>
<dbReference type="EC" id="3.2.1.39" evidence="3"/>
<keyword evidence="8" id="KW-1015">Disulfide bond</keyword>
<feature type="signal peptide" evidence="17">
    <location>
        <begin position="1"/>
        <end position="21"/>
    </location>
</feature>
<dbReference type="GO" id="GO:0005576">
    <property type="term" value="C:extracellular region"/>
    <property type="evidence" value="ECO:0007669"/>
    <property type="project" value="InterPro"/>
</dbReference>
<dbReference type="SUPFAM" id="SSF51445">
    <property type="entry name" value="(Trans)glycosidases"/>
    <property type="match status" value="1"/>
</dbReference>
<keyword evidence="10" id="KW-0119">Carbohydrate metabolism</keyword>
<dbReference type="InterPro" id="IPR050732">
    <property type="entry name" value="Beta-glucan_modifiers"/>
</dbReference>
<sequence length="456" mass="48317">MAGVVLVCAAFALLSFGSSSSLLPFVASPSSIQLAKQQTSTTKVAPGNVAVCYSPMHNAEYPLNGAGLASQDLLRQAIRGDLRVLSKYVTHIRTYYAQYYGVQVAPIAAEFGLKVYLGVFMTNEGWWSSEVAAAVDAVRSYPGTVEVVLIGSENLAWWQVRASDILAKVHDIKSALGTAATTVKFGTVQRINEYLDDAFNAETSALAANLDILGVDIYPFFTNSYDRTKPAALLDAQWNKMAQRFPVAKMRLMETGFATDGGSNPVAPSVVPSLTDAVGYYQGLVTWTPPGAENSPKFWFMAFDRRADDNSMSGEVEKHFGFFTTDRQLKAVGFPSELVDASVATTPTPAPPPPPSSSSAQPSTTPPSTTAPSTTPPSTTAPTVAPSCIFQVGVDFVGQDVGNAPGSSPSSCCSVCRSRSGCHAFSWSSYNGGTCWLKSAKASTAVNTKIISAVVT</sequence>
<keyword evidence="5" id="KW-0677">Repeat</keyword>
<evidence type="ECO:0000256" key="10">
    <source>
        <dbReference type="ARBA" id="ARBA00023277"/>
    </source>
</evidence>
<evidence type="ECO:0000259" key="18">
    <source>
        <dbReference type="SMART" id="SM00223"/>
    </source>
</evidence>
<evidence type="ECO:0000313" key="19">
    <source>
        <dbReference type="EMBL" id="DAZ95927.1"/>
    </source>
</evidence>
<dbReference type="GO" id="GO:0071555">
    <property type="term" value="P:cell wall organization"/>
    <property type="evidence" value="ECO:0007669"/>
    <property type="project" value="UniProtKB-KW"/>
</dbReference>
<evidence type="ECO:0000256" key="9">
    <source>
        <dbReference type="ARBA" id="ARBA00023180"/>
    </source>
</evidence>
<keyword evidence="20" id="KW-1185">Reference proteome</keyword>
<dbReference type="Gene3D" id="3.50.4.10">
    <property type="entry name" value="Hepatocyte Growth Factor"/>
    <property type="match status" value="1"/>
</dbReference>
<keyword evidence="7" id="KW-0472">Membrane</keyword>